<evidence type="ECO:0008006" key="3">
    <source>
        <dbReference type="Google" id="ProtNLM"/>
    </source>
</evidence>
<proteinExistence type="predicted"/>
<dbReference type="Proteomes" id="UP000254920">
    <property type="component" value="Unassembled WGS sequence"/>
</dbReference>
<evidence type="ECO:0000313" key="2">
    <source>
        <dbReference type="Proteomes" id="UP000254920"/>
    </source>
</evidence>
<reference evidence="1 2" key="1">
    <citation type="submission" date="2018-06" db="EMBL/GenBank/DDBJ databases">
        <authorList>
            <consortium name="Pathogen Informatics"/>
            <person name="Doyle S."/>
        </authorList>
    </citation>
    <scope>NUCLEOTIDE SEQUENCE [LARGE SCALE GENOMIC DNA]</scope>
    <source>
        <strain evidence="1 2">NCTC12475</strain>
    </source>
</reference>
<sequence>MKKWGKNMHFKIIVVISTINLKDYKELVKRMNLQTDCIIINQTNYDKKEKYKFDDFNIKIISVNKKGLSKSRNLGFEYIKDSDIVYFADDNFVFCDNYKQKIVNAYTKFKYLDGICFSVKRGNLLKKLNGKLNYLNSFKIFTPQITFKTNFLMNNNIKFDERFGSGSRFGSGEENILLFECLDKKANIYGSDEVLGIKTDFRPSTWFNGYNRDFLFNRGAIFTRMSKKYSFLLILQFSIRKYKLYSKENIGFFEALKHMLKGRKYFLELDSE</sequence>
<evidence type="ECO:0000313" key="1">
    <source>
        <dbReference type="EMBL" id="SUX10534.1"/>
    </source>
</evidence>
<dbReference type="CDD" id="cd00761">
    <property type="entry name" value="Glyco_tranf_GTA_type"/>
    <property type="match status" value="1"/>
</dbReference>
<dbReference type="RefSeq" id="WP_149051358.1">
    <property type="nucleotide sequence ID" value="NZ_CP043427.1"/>
</dbReference>
<gene>
    <name evidence="1" type="ORF">NCTC12475_00731</name>
</gene>
<dbReference type="AlphaFoldDB" id="A0A381DIK9"/>
<dbReference type="InterPro" id="IPR029044">
    <property type="entry name" value="Nucleotide-diphossugar_trans"/>
</dbReference>
<name>A0A381DIK9_9BACT</name>
<dbReference type="Gene3D" id="3.90.550.10">
    <property type="entry name" value="Spore Coat Polysaccharide Biosynthesis Protein SpsA, Chain A"/>
    <property type="match status" value="1"/>
</dbReference>
<keyword evidence="2" id="KW-1185">Reference proteome</keyword>
<dbReference type="GeneID" id="93091164"/>
<dbReference type="EMBL" id="UFVD01000001">
    <property type="protein sequence ID" value="SUX10534.1"/>
    <property type="molecule type" value="Genomic_DNA"/>
</dbReference>
<organism evidence="1 2">
    <name type="scientific">Campylobacter sputorum subsp. sputorum</name>
    <dbReference type="NCBI Taxonomy" id="32024"/>
    <lineage>
        <taxon>Bacteria</taxon>
        <taxon>Pseudomonadati</taxon>
        <taxon>Campylobacterota</taxon>
        <taxon>Epsilonproteobacteria</taxon>
        <taxon>Campylobacterales</taxon>
        <taxon>Campylobacteraceae</taxon>
        <taxon>Campylobacter</taxon>
    </lineage>
</organism>
<protein>
    <recommendedName>
        <fullName evidence="3">Glycosyltransferase 2-like domain-containing protein</fullName>
    </recommendedName>
</protein>
<dbReference type="SUPFAM" id="SSF53448">
    <property type="entry name" value="Nucleotide-diphospho-sugar transferases"/>
    <property type="match status" value="1"/>
</dbReference>
<accession>A0A381DIK9</accession>